<evidence type="ECO:0000313" key="1">
    <source>
        <dbReference type="EMBL" id="PWR06411.1"/>
    </source>
</evidence>
<dbReference type="Proteomes" id="UP000246050">
    <property type="component" value="Unassembled WGS sequence"/>
</dbReference>
<organism evidence="1 2">
    <name type="scientific">Micromonospora sicca</name>
    <dbReference type="NCBI Taxonomy" id="2202420"/>
    <lineage>
        <taxon>Bacteria</taxon>
        <taxon>Bacillati</taxon>
        <taxon>Actinomycetota</taxon>
        <taxon>Actinomycetes</taxon>
        <taxon>Micromonosporales</taxon>
        <taxon>Micromonosporaceae</taxon>
        <taxon>Micromonospora</taxon>
    </lineage>
</organism>
<comment type="caution">
    <text evidence="1">The sequence shown here is derived from an EMBL/GenBank/DDBJ whole genome shotgun (WGS) entry which is preliminary data.</text>
</comment>
<name>A0A317CV26_9ACTN</name>
<proteinExistence type="predicted"/>
<gene>
    <name evidence="1" type="ORF">DKT69_36945</name>
</gene>
<dbReference type="Gene3D" id="3.30.450.20">
    <property type="entry name" value="PAS domain"/>
    <property type="match status" value="1"/>
</dbReference>
<accession>A0A317CV26</accession>
<dbReference type="EMBL" id="QGKS01000521">
    <property type="protein sequence ID" value="PWR06411.1"/>
    <property type="molecule type" value="Genomic_DNA"/>
</dbReference>
<feature type="non-terminal residue" evidence="1">
    <location>
        <position position="1"/>
    </location>
</feature>
<evidence type="ECO:0000313" key="2">
    <source>
        <dbReference type="Proteomes" id="UP000246050"/>
    </source>
</evidence>
<dbReference type="AlphaFoldDB" id="A0A317CV26"/>
<sequence>DWDLARHLGVPAPAIAAAITLNADLTAGRVSWAPQLRELLGFARVRKTLGLPAAIANLAGRAPEDDRPEVIAALQQHFGADVTALTLGKQR</sequence>
<protein>
    <submittedName>
        <fullName evidence="1">ATPase</fullName>
    </submittedName>
</protein>
<reference evidence="1 2" key="1">
    <citation type="submission" date="2018-05" db="EMBL/GenBank/DDBJ databases">
        <title>Micromonosporas from Atacama Desert.</title>
        <authorList>
            <person name="Carro L."/>
            <person name="Golinska P."/>
            <person name="Klenk H.-P."/>
            <person name="Goodfellow M."/>
        </authorList>
    </citation>
    <scope>NUCLEOTIDE SEQUENCE [LARGE SCALE GENOMIC DNA]</scope>
    <source>
        <strain evidence="1 2">4G51</strain>
    </source>
</reference>